<dbReference type="RefSeq" id="WP_034352114.1">
    <property type="nucleotide sequence ID" value="NZ_JRPR02000001.1"/>
</dbReference>
<dbReference type="Gene3D" id="1.10.3730.10">
    <property type="entry name" value="ProC C-terminal domain-like"/>
    <property type="match status" value="1"/>
</dbReference>
<dbReference type="Pfam" id="PF14748">
    <property type="entry name" value="P5CR_dimer"/>
    <property type="match status" value="1"/>
</dbReference>
<keyword evidence="3" id="KW-0028">Amino-acid biosynthesis</keyword>
<dbReference type="InterPro" id="IPR008927">
    <property type="entry name" value="6-PGluconate_DH-like_C_sf"/>
</dbReference>
<dbReference type="SUPFAM" id="SSF51735">
    <property type="entry name" value="NAD(P)-binding Rossmann-fold domains"/>
    <property type="match status" value="1"/>
</dbReference>
<dbReference type="InterPro" id="IPR036291">
    <property type="entry name" value="NAD(P)-bd_dom_sf"/>
</dbReference>
<dbReference type="EC" id="1.5.1.2" evidence="3"/>
<dbReference type="GO" id="GO:0004735">
    <property type="term" value="F:pyrroline-5-carboxylate reductase activity"/>
    <property type="evidence" value="ECO:0007669"/>
    <property type="project" value="UniProtKB-UniRule"/>
</dbReference>
<dbReference type="HAMAP" id="MF_01925">
    <property type="entry name" value="P5C_reductase"/>
    <property type="match status" value="1"/>
</dbReference>
<comment type="pathway">
    <text evidence="3">Amino-acid biosynthesis; L-proline biosynthesis; L-proline from L-glutamate 5-semialdehyde: step 1/1.</text>
</comment>
<dbReference type="PANTHER" id="PTHR11645:SF0">
    <property type="entry name" value="PYRROLINE-5-CARBOXYLATE REDUCTASE 3"/>
    <property type="match status" value="1"/>
</dbReference>
<dbReference type="InterPro" id="IPR000304">
    <property type="entry name" value="Pyrroline-COOH_reductase"/>
</dbReference>
<evidence type="ECO:0000256" key="3">
    <source>
        <dbReference type="HAMAP-Rule" id="MF_01925"/>
    </source>
</evidence>
<evidence type="ECO:0000313" key="5">
    <source>
        <dbReference type="EMBL" id="TLD97454.1"/>
    </source>
</evidence>
<comment type="function">
    <text evidence="3">Catalyzes the reduction of 1-pyrroline-5-carboxylate (PCA) to L-proline.</text>
</comment>
<evidence type="ECO:0000256" key="2">
    <source>
        <dbReference type="ARBA" id="ARBA00023002"/>
    </source>
</evidence>
<dbReference type="GO" id="GO:0005737">
    <property type="term" value="C:cytoplasm"/>
    <property type="evidence" value="ECO:0007669"/>
    <property type="project" value="UniProtKB-SubCell"/>
</dbReference>
<dbReference type="EMBL" id="JRPR02000001">
    <property type="protein sequence ID" value="TLD97454.1"/>
    <property type="molecule type" value="Genomic_DNA"/>
</dbReference>
<dbReference type="Gene3D" id="3.40.50.720">
    <property type="entry name" value="NAD(P)-binding Rossmann-like Domain"/>
    <property type="match status" value="1"/>
</dbReference>
<evidence type="ECO:0000313" key="6">
    <source>
        <dbReference type="Proteomes" id="UP000029733"/>
    </source>
</evidence>
<dbReference type="UniPathway" id="UPA00098">
    <property type="reaction ID" value="UER00361"/>
</dbReference>
<proteinExistence type="inferred from homology"/>
<dbReference type="STRING" id="1677920.LS71_00330"/>
<comment type="catalytic activity">
    <reaction evidence="3">
        <text>L-proline + NADP(+) = (S)-1-pyrroline-5-carboxylate + NADPH + 2 H(+)</text>
        <dbReference type="Rhea" id="RHEA:14109"/>
        <dbReference type="ChEBI" id="CHEBI:15378"/>
        <dbReference type="ChEBI" id="CHEBI:17388"/>
        <dbReference type="ChEBI" id="CHEBI:57783"/>
        <dbReference type="ChEBI" id="CHEBI:58349"/>
        <dbReference type="ChEBI" id="CHEBI:60039"/>
        <dbReference type="EC" id="1.5.1.2"/>
    </reaction>
</comment>
<comment type="subcellular location">
    <subcellularLocation>
        <location evidence="3">Cytoplasm</location>
    </subcellularLocation>
</comment>
<comment type="catalytic activity">
    <reaction evidence="3">
        <text>L-proline + NAD(+) = (S)-1-pyrroline-5-carboxylate + NADH + 2 H(+)</text>
        <dbReference type="Rhea" id="RHEA:14105"/>
        <dbReference type="ChEBI" id="CHEBI:15378"/>
        <dbReference type="ChEBI" id="CHEBI:17388"/>
        <dbReference type="ChEBI" id="CHEBI:57540"/>
        <dbReference type="ChEBI" id="CHEBI:57945"/>
        <dbReference type="ChEBI" id="CHEBI:60039"/>
        <dbReference type="EC" id="1.5.1.2"/>
    </reaction>
</comment>
<reference evidence="5 6" key="1">
    <citation type="journal article" date="2014" name="Genome Announc.">
        <title>Draft genome sequences of eight enterohepatic helicobacter species isolated from both laboratory and wild rodents.</title>
        <authorList>
            <person name="Sheh A."/>
            <person name="Shen Z."/>
            <person name="Fox J.G."/>
        </authorList>
    </citation>
    <scope>NUCLEOTIDE SEQUENCE [LARGE SCALE GENOMIC DNA]</scope>
    <source>
        <strain evidence="5 6">MIT 09-6949</strain>
    </source>
</reference>
<keyword evidence="3" id="KW-0963">Cytoplasm</keyword>
<dbReference type="InterPro" id="IPR053790">
    <property type="entry name" value="P5CR-like_CS"/>
</dbReference>
<keyword evidence="6" id="KW-1185">Reference proteome</keyword>
<comment type="caution">
    <text evidence="5">The sequence shown here is derived from an EMBL/GenBank/DDBJ whole genome shotgun (WGS) entry which is preliminary data.</text>
</comment>
<dbReference type="OrthoDB" id="9805754at2"/>
<dbReference type="SUPFAM" id="SSF48179">
    <property type="entry name" value="6-phosphogluconate dehydrogenase C-terminal domain-like"/>
    <property type="match status" value="1"/>
</dbReference>
<dbReference type="AlphaFoldDB" id="A0A4U8TCQ7"/>
<dbReference type="PROSITE" id="PS00521">
    <property type="entry name" value="P5CR"/>
    <property type="match status" value="1"/>
</dbReference>
<evidence type="ECO:0000256" key="1">
    <source>
        <dbReference type="ARBA" id="ARBA00005525"/>
    </source>
</evidence>
<dbReference type="InterPro" id="IPR029036">
    <property type="entry name" value="P5CR_dimer"/>
</dbReference>
<feature type="domain" description="Pyrroline-5-carboxylate reductase dimerisation" evidence="4">
    <location>
        <begin position="168"/>
        <end position="268"/>
    </location>
</feature>
<dbReference type="Proteomes" id="UP000029733">
    <property type="component" value="Unassembled WGS sequence"/>
</dbReference>
<sequence length="283" mass="30660">MKRDFVVVGYGNMAQAILAHNDFLTTHYNHIFIIGRHLEKAKACIAEHNLKAKALQASLVDSKICIDIEGKDVLLCIKPKGLESFIFTGEAHSVYSVLAGVPTLKLTEHLKAHFYVRLMPNIAAWSKASSTAFYCLNAKPCADFADVVQKHILPFIQSFGEGVQVNDEALIESSIATSGSSIAFLAIIAESLIDAGVLEGLSHEQSAALVQQTFAGFAKILAHTSPSELKYAISSPAGTTIRGLALLEERGLRGILIKAAHTSAQYARDYMKNIAEQTKPHKA</sequence>
<dbReference type="PANTHER" id="PTHR11645">
    <property type="entry name" value="PYRROLINE-5-CARBOXYLATE REDUCTASE"/>
    <property type="match status" value="1"/>
</dbReference>
<name>A0A4U8TCQ7_9HELI</name>
<keyword evidence="2 3" id="KW-0560">Oxidoreductase</keyword>
<keyword evidence="3" id="KW-0641">Proline biosynthesis</keyword>
<accession>A0A4U8TCQ7</accession>
<evidence type="ECO:0000259" key="4">
    <source>
        <dbReference type="Pfam" id="PF14748"/>
    </source>
</evidence>
<keyword evidence="3" id="KW-0521">NADP</keyword>
<organism evidence="5 6">
    <name type="scientific">Helicobacter jaachi</name>
    <dbReference type="NCBI Taxonomy" id="1677920"/>
    <lineage>
        <taxon>Bacteria</taxon>
        <taxon>Pseudomonadati</taxon>
        <taxon>Campylobacterota</taxon>
        <taxon>Epsilonproteobacteria</taxon>
        <taxon>Campylobacterales</taxon>
        <taxon>Helicobacteraceae</taxon>
        <taxon>Helicobacter</taxon>
    </lineage>
</organism>
<dbReference type="PIRSF" id="PIRSF000193">
    <property type="entry name" value="Pyrrol-5-carb_rd"/>
    <property type="match status" value="1"/>
</dbReference>
<comment type="similarity">
    <text evidence="1 3">Belongs to the pyrroline-5-carboxylate reductase family.</text>
</comment>
<gene>
    <name evidence="3" type="primary">proC</name>
    <name evidence="5" type="ORF">LS71_001500</name>
</gene>
<protein>
    <recommendedName>
        <fullName evidence="3">Pyrroline-5-carboxylate reductase</fullName>
        <shortName evidence="3">P5C reductase</shortName>
        <shortName evidence="3">P5CR</shortName>
        <ecNumber evidence="3">1.5.1.2</ecNumber>
    </recommendedName>
    <alternativeName>
        <fullName evidence="3">PCA reductase</fullName>
    </alternativeName>
</protein>
<dbReference type="GO" id="GO:0055129">
    <property type="term" value="P:L-proline biosynthetic process"/>
    <property type="evidence" value="ECO:0007669"/>
    <property type="project" value="UniProtKB-UniRule"/>
</dbReference>